<sequence length="76" mass="8618">MESFTCKIESINGIYRLTYKGSRLTTTAGCGKETTDRIGLERQVISRFVNGNSAIKREAGKAFMEYLKTDYQIIKD</sequence>
<dbReference type="EMBL" id="CP044399">
    <property type="protein sequence ID" value="QFI38796.1"/>
    <property type="molecule type" value="Genomic_DNA"/>
</dbReference>
<dbReference type="Proteomes" id="UP000327424">
    <property type="component" value="Chromosome"/>
</dbReference>
<protein>
    <submittedName>
        <fullName evidence="1">Uncharacterized protein</fullName>
    </submittedName>
</protein>
<dbReference type="RefSeq" id="WP_019441465.1">
    <property type="nucleotide sequence ID" value="NZ_ALOE01000018.1"/>
</dbReference>
<proteinExistence type="predicted"/>
<name>A0A5J6WKU9_MORMI</name>
<evidence type="ECO:0000313" key="1">
    <source>
        <dbReference type="EMBL" id="QFI38796.1"/>
    </source>
</evidence>
<evidence type="ECO:0000313" key="2">
    <source>
        <dbReference type="Proteomes" id="UP000327424"/>
    </source>
</evidence>
<keyword evidence="2" id="KW-1185">Reference proteome</keyword>
<reference evidence="1 2" key="1">
    <citation type="submission" date="2019-09" db="EMBL/GenBank/DDBJ databases">
        <title>Hybrid Assembly of the complete Genome of the Deep-Sea Bacterium Moritella marina from long Nanopore and Illumina reads.</title>
        <authorList>
            <person name="Magin S."/>
            <person name="Georgoulis A."/>
            <person name="Papadimitriou K."/>
            <person name="Iliakis G."/>
            <person name="Vorgias C.E."/>
        </authorList>
    </citation>
    <scope>NUCLEOTIDE SEQUENCE [LARGE SCALE GENOMIC DNA]</scope>
    <source>
        <strain evidence="1 2">MP-1</strain>
    </source>
</reference>
<dbReference type="KEGG" id="mmaa:FR932_13515"/>
<organism evidence="1 2">
    <name type="scientific">Moritella marina ATCC 15381</name>
    <dbReference type="NCBI Taxonomy" id="1202962"/>
    <lineage>
        <taxon>Bacteria</taxon>
        <taxon>Pseudomonadati</taxon>
        <taxon>Pseudomonadota</taxon>
        <taxon>Gammaproteobacteria</taxon>
        <taxon>Alteromonadales</taxon>
        <taxon>Moritellaceae</taxon>
        <taxon>Moritella</taxon>
    </lineage>
</organism>
<dbReference type="AlphaFoldDB" id="A0A5J6WKU9"/>
<accession>A0A5J6WKU9</accession>
<gene>
    <name evidence="1" type="ORF">FR932_13515</name>
</gene>